<protein>
    <recommendedName>
        <fullName evidence="5">myrcene synthase</fullName>
        <ecNumber evidence="5">4.2.3.15</ecNumber>
    </recommendedName>
</protein>
<dbReference type="FunFam" id="1.50.10.130:FF:000001">
    <property type="entry name" value="Isoprene synthase, chloroplastic"/>
    <property type="match status" value="1"/>
</dbReference>
<evidence type="ECO:0000313" key="9">
    <source>
        <dbReference type="Proteomes" id="UP000295252"/>
    </source>
</evidence>
<dbReference type="PhylomeDB" id="A0A068UTJ4"/>
<evidence type="ECO:0000256" key="3">
    <source>
        <dbReference type="ARBA" id="ARBA00022842"/>
    </source>
</evidence>
<evidence type="ECO:0000256" key="1">
    <source>
        <dbReference type="ARBA" id="ARBA00001946"/>
    </source>
</evidence>
<dbReference type="PANTHER" id="PTHR31225:SF9">
    <property type="entry name" value="TERPENE SYNTHASE 10"/>
    <property type="match status" value="1"/>
</dbReference>
<dbReference type="InterPro" id="IPR050148">
    <property type="entry name" value="Terpene_synthase-like"/>
</dbReference>
<evidence type="ECO:0000256" key="5">
    <source>
        <dbReference type="ARBA" id="ARBA00066673"/>
    </source>
</evidence>
<evidence type="ECO:0000256" key="4">
    <source>
        <dbReference type="ARBA" id="ARBA00052562"/>
    </source>
</evidence>
<dbReference type="EMBL" id="HG739133">
    <property type="protein sequence ID" value="CDP10953.1"/>
    <property type="molecule type" value="Genomic_DNA"/>
</dbReference>
<proteinExistence type="predicted"/>
<dbReference type="InterPro" id="IPR034741">
    <property type="entry name" value="Terpene_cyclase-like_1_C"/>
</dbReference>
<evidence type="ECO:0000259" key="7">
    <source>
        <dbReference type="Pfam" id="PF03936"/>
    </source>
</evidence>
<comment type="cofactor">
    <cofactor evidence="1">
        <name>Mg(2+)</name>
        <dbReference type="ChEBI" id="CHEBI:18420"/>
    </cofactor>
</comment>
<evidence type="ECO:0000259" key="6">
    <source>
        <dbReference type="Pfam" id="PF01397"/>
    </source>
</evidence>
<dbReference type="SUPFAM" id="SSF48576">
    <property type="entry name" value="Terpenoid synthases"/>
    <property type="match status" value="1"/>
</dbReference>
<dbReference type="InterPro" id="IPR036965">
    <property type="entry name" value="Terpene_synth_N_sf"/>
</dbReference>
<feature type="domain" description="Terpene synthase metal-binding" evidence="7">
    <location>
        <begin position="301"/>
        <end position="539"/>
    </location>
</feature>
<comment type="catalytic activity">
    <reaction evidence="4">
        <text>(2E)-geranyl diphosphate = beta-myrcene + diphosphate</text>
        <dbReference type="Rhea" id="RHEA:16965"/>
        <dbReference type="ChEBI" id="CHEBI:17221"/>
        <dbReference type="ChEBI" id="CHEBI:33019"/>
        <dbReference type="ChEBI" id="CHEBI:58057"/>
        <dbReference type="EC" id="4.2.3.15"/>
    </reaction>
    <physiologicalReaction direction="left-to-right" evidence="4">
        <dbReference type="Rhea" id="RHEA:16966"/>
    </physiologicalReaction>
</comment>
<dbReference type="OMA" id="YMHETGR"/>
<dbReference type="FunFam" id="1.10.600.10:FF:000007">
    <property type="entry name" value="Isoprene synthase, chloroplastic"/>
    <property type="match status" value="1"/>
</dbReference>
<dbReference type="InParanoid" id="A0A068UTJ4"/>
<dbReference type="Proteomes" id="UP000295252">
    <property type="component" value="Chromosome II"/>
</dbReference>
<dbReference type="Gene3D" id="1.10.600.10">
    <property type="entry name" value="Farnesyl Diphosphate Synthase"/>
    <property type="match status" value="1"/>
</dbReference>
<dbReference type="Pfam" id="PF03936">
    <property type="entry name" value="Terpene_synth_C"/>
    <property type="match status" value="1"/>
</dbReference>
<dbReference type="OrthoDB" id="1936865at2759"/>
<dbReference type="InterPro" id="IPR008930">
    <property type="entry name" value="Terpenoid_cyclase/PrenylTrfase"/>
</dbReference>
<dbReference type="AlphaFoldDB" id="A0A068UTJ4"/>
<dbReference type="SUPFAM" id="SSF48239">
    <property type="entry name" value="Terpenoid cyclases/Protein prenyltransferases"/>
    <property type="match status" value="1"/>
</dbReference>
<name>A0A068UTJ4_COFCA</name>
<keyword evidence="9" id="KW-1185">Reference proteome</keyword>
<organism evidence="8 9">
    <name type="scientific">Coffea canephora</name>
    <name type="common">Robusta coffee</name>
    <dbReference type="NCBI Taxonomy" id="49390"/>
    <lineage>
        <taxon>Eukaryota</taxon>
        <taxon>Viridiplantae</taxon>
        <taxon>Streptophyta</taxon>
        <taxon>Embryophyta</taxon>
        <taxon>Tracheophyta</taxon>
        <taxon>Spermatophyta</taxon>
        <taxon>Magnoliopsida</taxon>
        <taxon>eudicotyledons</taxon>
        <taxon>Gunneridae</taxon>
        <taxon>Pentapetalae</taxon>
        <taxon>asterids</taxon>
        <taxon>lamiids</taxon>
        <taxon>Gentianales</taxon>
        <taxon>Rubiaceae</taxon>
        <taxon>Ixoroideae</taxon>
        <taxon>Gardenieae complex</taxon>
        <taxon>Bertiereae - Coffeeae clade</taxon>
        <taxon>Coffeeae</taxon>
        <taxon>Coffea</taxon>
    </lineage>
</organism>
<dbReference type="InterPro" id="IPR005630">
    <property type="entry name" value="Terpene_synthase_metal-bd"/>
</dbReference>
<dbReference type="EC" id="4.2.3.15" evidence="5"/>
<dbReference type="Gramene" id="CDP10953">
    <property type="protein sequence ID" value="CDP10953"/>
    <property type="gene ID" value="GSCOC_T00031933001"/>
</dbReference>
<keyword evidence="2" id="KW-0479">Metal-binding</keyword>
<dbReference type="Pfam" id="PF01397">
    <property type="entry name" value="Terpene_synth"/>
    <property type="match status" value="1"/>
</dbReference>
<dbReference type="SFLD" id="SFLDS00005">
    <property type="entry name" value="Isoprenoid_Synthase_Type_I"/>
    <property type="match status" value="1"/>
</dbReference>
<dbReference type="SFLD" id="SFLDG01019">
    <property type="entry name" value="Terpene_Cyclase_Like_1_C_Termi"/>
    <property type="match status" value="1"/>
</dbReference>
<dbReference type="Gene3D" id="1.50.10.130">
    <property type="entry name" value="Terpene synthase, N-terminal domain"/>
    <property type="match status" value="1"/>
</dbReference>
<accession>A0A068UTJ4</accession>
<evidence type="ECO:0000256" key="2">
    <source>
        <dbReference type="ARBA" id="ARBA00022723"/>
    </source>
</evidence>
<sequence length="598" mass="69067">MISSLNPLFTTHRSGVIAQQFFASSAAASINSVSSLKIAACSKTKLVDQSPLRQSGNHQLLSSDFNHLQSLKNDYAEEKYISRCEVLKEQAKMMLDQEMEVVNQLELIDDLQRLGLSYHFGDEITSVLSGIYNRKSMNKMRNQWGLYATCLEFRLLRQHGFDVSQEIFDCFKDEKGDFRPSLCEDSKGMLYLYEASYLESENEESNLEMARRFAAKTLKKNLDEKRVDQDLVALVQHALELPLHWRMMRLEARWFIDIYEERSNRNPILLELAKLDFNIVQAAHQNDLTYTLRQEWWRSTCLAEKLTFARDMMVENFFWTVGIISDPQRGNGRRILTKVVALITAIDDIYDCYGTLDELEVFTTAVERWDVNSIDQLPDCMKICFLALYNFVNEMAYDALKEQGVNIIPYLRKSWADLCKAYLQEAKWFFSGEVPTLQQYLNNAWISISAPAFLVHAYFCVDYPINKDHLQYLDNYHKIIRCSAMILRLTNDLGTSPESEVLNVGDVPKSIRCYMKETGACEEKAREHLRFLITEAWKQMEEAQTLDSPFSSTFNGIAVNLARMGLCMYQHGDGHGHQNSEPRDRILSLLFEPICCLA</sequence>
<dbReference type="CDD" id="cd00684">
    <property type="entry name" value="Terpene_cyclase_plant_C1"/>
    <property type="match status" value="1"/>
</dbReference>
<dbReference type="GO" id="GO:0016102">
    <property type="term" value="P:diterpenoid biosynthetic process"/>
    <property type="evidence" value="ECO:0007669"/>
    <property type="project" value="InterPro"/>
</dbReference>
<dbReference type="GO" id="GO:0000287">
    <property type="term" value="F:magnesium ion binding"/>
    <property type="evidence" value="ECO:0007669"/>
    <property type="project" value="InterPro"/>
</dbReference>
<keyword evidence="3" id="KW-0460">Magnesium</keyword>
<dbReference type="STRING" id="49390.A0A068UTJ4"/>
<dbReference type="GO" id="GO:0050551">
    <property type="term" value="F:myrcene synthase activity"/>
    <property type="evidence" value="ECO:0007669"/>
    <property type="project" value="UniProtKB-EC"/>
</dbReference>
<dbReference type="InterPro" id="IPR001906">
    <property type="entry name" value="Terpene_synth_N"/>
</dbReference>
<dbReference type="PANTHER" id="PTHR31225">
    <property type="entry name" value="OS04G0344100 PROTEIN-RELATED"/>
    <property type="match status" value="1"/>
</dbReference>
<dbReference type="InterPro" id="IPR044814">
    <property type="entry name" value="Terpene_cyclase_plant_C1"/>
</dbReference>
<reference evidence="9" key="1">
    <citation type="journal article" date="2014" name="Science">
        <title>The coffee genome provides insight into the convergent evolution of caffeine biosynthesis.</title>
        <authorList>
            <person name="Denoeud F."/>
            <person name="Carretero-Paulet L."/>
            <person name="Dereeper A."/>
            <person name="Droc G."/>
            <person name="Guyot R."/>
            <person name="Pietrella M."/>
            <person name="Zheng C."/>
            <person name="Alberti A."/>
            <person name="Anthony F."/>
            <person name="Aprea G."/>
            <person name="Aury J.M."/>
            <person name="Bento P."/>
            <person name="Bernard M."/>
            <person name="Bocs S."/>
            <person name="Campa C."/>
            <person name="Cenci A."/>
            <person name="Combes M.C."/>
            <person name="Crouzillat D."/>
            <person name="Da Silva C."/>
            <person name="Daddiego L."/>
            <person name="De Bellis F."/>
            <person name="Dussert S."/>
            <person name="Garsmeur O."/>
            <person name="Gayraud T."/>
            <person name="Guignon V."/>
            <person name="Jahn K."/>
            <person name="Jamilloux V."/>
            <person name="Joet T."/>
            <person name="Labadie K."/>
            <person name="Lan T."/>
            <person name="Leclercq J."/>
            <person name="Lepelley M."/>
            <person name="Leroy T."/>
            <person name="Li L.T."/>
            <person name="Librado P."/>
            <person name="Lopez L."/>
            <person name="Munoz A."/>
            <person name="Noel B."/>
            <person name="Pallavicini A."/>
            <person name="Perrotta G."/>
            <person name="Poncet V."/>
            <person name="Pot D."/>
            <person name="Priyono X."/>
            <person name="Rigoreau M."/>
            <person name="Rouard M."/>
            <person name="Rozas J."/>
            <person name="Tranchant-Dubreuil C."/>
            <person name="VanBuren R."/>
            <person name="Zhang Q."/>
            <person name="Andrade A.C."/>
            <person name="Argout X."/>
            <person name="Bertrand B."/>
            <person name="de Kochko A."/>
            <person name="Graziosi G."/>
            <person name="Henry R.J."/>
            <person name="Jayarama X."/>
            <person name="Ming R."/>
            <person name="Nagai C."/>
            <person name="Rounsley S."/>
            <person name="Sankoff D."/>
            <person name="Giuliano G."/>
            <person name="Albert V.A."/>
            <person name="Wincker P."/>
            <person name="Lashermes P."/>
        </authorList>
    </citation>
    <scope>NUCLEOTIDE SEQUENCE [LARGE SCALE GENOMIC DNA]</scope>
    <source>
        <strain evidence="9">cv. DH200-94</strain>
    </source>
</reference>
<evidence type="ECO:0000313" key="8">
    <source>
        <dbReference type="EMBL" id="CDP10953.1"/>
    </source>
</evidence>
<dbReference type="FunCoup" id="A0A068UTJ4">
    <property type="interactions" value="221"/>
</dbReference>
<feature type="domain" description="Terpene synthase N-terminal" evidence="6">
    <location>
        <begin position="67"/>
        <end position="239"/>
    </location>
</feature>
<gene>
    <name evidence="8" type="ORF">GSCOC_T00031933001</name>
</gene>
<dbReference type="InterPro" id="IPR008949">
    <property type="entry name" value="Isoprenoid_synthase_dom_sf"/>
</dbReference>